<keyword evidence="3" id="KW-0479">Metal-binding</keyword>
<comment type="caution">
    <text evidence="7">The sequence shown here is derived from an EMBL/GenBank/DDBJ whole genome shotgun (WGS) entry which is preliminary data.</text>
</comment>
<dbReference type="InterPro" id="IPR003782">
    <property type="entry name" value="SCO1/SenC"/>
</dbReference>
<feature type="domain" description="Thioredoxin" evidence="6">
    <location>
        <begin position="40"/>
        <end position="209"/>
    </location>
</feature>
<sequence>MSRSYRIGIGIVVAAVAVASIVCFALTEPNPPIRAGYDLGPASRALGPFRFVERSGAEVTEEDLADSVWVAAFVFSRCPSSCPRISAEMARLQEELPRGRSVKLVSITVDPEYDTPEVLTDFARRYRADPNRWWFLTGDRGATYELIQRGFIQSVAEATEEDRSSGSEAILHSTKLALVDRGNTVVGLFDIGDELGMARLRERIAVLSAPAWARALPALNATLNGSGAVLLLLGWFFIRAKQVKAHTIAQVTALAVSALFLACYLVYHAQVGSVKFPGVGLARPVYFSILLSHTVLAIAMVPMILVTVIRALRKRFDRHRVIAQVTFPIWLYVSITGVVIYLMLYRLDFSSAAIAAAGP</sequence>
<feature type="disulfide bond" description="Redox-active" evidence="4">
    <location>
        <begin position="78"/>
        <end position="82"/>
    </location>
</feature>
<proteinExistence type="inferred from homology"/>
<feature type="transmembrane region" description="Helical" evidence="5">
    <location>
        <begin position="7"/>
        <end position="27"/>
    </location>
</feature>
<dbReference type="Pfam" id="PF02630">
    <property type="entry name" value="SCO1-SenC"/>
    <property type="match status" value="1"/>
</dbReference>
<evidence type="ECO:0000256" key="4">
    <source>
        <dbReference type="PIRSR" id="PIRSR603782-2"/>
    </source>
</evidence>
<evidence type="ECO:0000313" key="8">
    <source>
        <dbReference type="Proteomes" id="UP000280296"/>
    </source>
</evidence>
<dbReference type="InterPro" id="IPR036249">
    <property type="entry name" value="Thioredoxin-like_sf"/>
</dbReference>
<dbReference type="GO" id="GO:0046872">
    <property type="term" value="F:metal ion binding"/>
    <property type="evidence" value="ECO:0007669"/>
    <property type="project" value="UniProtKB-KW"/>
</dbReference>
<keyword evidence="2 3" id="KW-0186">Copper</keyword>
<dbReference type="AlphaFoldDB" id="A0A432MIJ5"/>
<comment type="similarity">
    <text evidence="1">Belongs to the SCO1/2 family.</text>
</comment>
<dbReference type="SUPFAM" id="SSF52833">
    <property type="entry name" value="Thioredoxin-like"/>
    <property type="match status" value="1"/>
</dbReference>
<protein>
    <submittedName>
        <fullName evidence="7">DUF420 domain-containing protein</fullName>
    </submittedName>
</protein>
<dbReference type="Pfam" id="PF04238">
    <property type="entry name" value="DUF420"/>
    <property type="match status" value="1"/>
</dbReference>
<feature type="binding site" evidence="3">
    <location>
        <position position="172"/>
    </location>
    <ligand>
        <name>Cu cation</name>
        <dbReference type="ChEBI" id="CHEBI:23378"/>
    </ligand>
</feature>
<dbReference type="InterPro" id="IPR013766">
    <property type="entry name" value="Thioredoxin_domain"/>
</dbReference>
<reference evidence="7 8" key="2">
    <citation type="submission" date="2019-01" db="EMBL/GenBank/DDBJ databases">
        <title>Tautonia sociabilis, a novel thermotolerant planctomycete of Isosphaeraceae family, isolated from a 4000 m deep subterranean habitat.</title>
        <authorList>
            <person name="Kovaleva O.L."/>
            <person name="Elcheninov A.G."/>
            <person name="Van Heerden E."/>
            <person name="Toshchakov S.V."/>
            <person name="Novikov A."/>
            <person name="Bonch-Osmolovskaya E.A."/>
            <person name="Kublanov I.V."/>
        </authorList>
    </citation>
    <scope>NUCLEOTIDE SEQUENCE [LARGE SCALE GENOMIC DNA]</scope>
    <source>
        <strain evidence="7 8">GM2012</strain>
    </source>
</reference>
<feature type="transmembrane region" description="Helical" evidence="5">
    <location>
        <begin position="321"/>
        <end position="344"/>
    </location>
</feature>
<dbReference type="Gene3D" id="3.40.30.10">
    <property type="entry name" value="Glutaredoxin"/>
    <property type="match status" value="1"/>
</dbReference>
<gene>
    <name evidence="7" type="ORF">TsocGM_13270</name>
</gene>
<keyword evidence="5" id="KW-1133">Transmembrane helix</keyword>
<dbReference type="InterPro" id="IPR007352">
    <property type="entry name" value="DUF420"/>
</dbReference>
<dbReference type="EMBL" id="RYZH01000024">
    <property type="protein sequence ID" value="RUL87194.1"/>
    <property type="molecule type" value="Genomic_DNA"/>
</dbReference>
<organism evidence="7 8">
    <name type="scientific">Tautonia sociabilis</name>
    <dbReference type="NCBI Taxonomy" id="2080755"/>
    <lineage>
        <taxon>Bacteria</taxon>
        <taxon>Pseudomonadati</taxon>
        <taxon>Planctomycetota</taxon>
        <taxon>Planctomycetia</taxon>
        <taxon>Isosphaerales</taxon>
        <taxon>Isosphaeraceae</taxon>
        <taxon>Tautonia</taxon>
    </lineage>
</organism>
<dbReference type="PROSITE" id="PS51352">
    <property type="entry name" value="THIOREDOXIN_2"/>
    <property type="match status" value="1"/>
</dbReference>
<dbReference type="OrthoDB" id="9811998at2"/>
<keyword evidence="5" id="KW-0472">Membrane</keyword>
<dbReference type="CDD" id="cd02968">
    <property type="entry name" value="SCO"/>
    <property type="match status" value="1"/>
</dbReference>
<evidence type="ECO:0000256" key="3">
    <source>
        <dbReference type="PIRSR" id="PIRSR603782-1"/>
    </source>
</evidence>
<feature type="transmembrane region" description="Helical" evidence="5">
    <location>
        <begin position="245"/>
        <end position="267"/>
    </location>
</feature>
<evidence type="ECO:0000256" key="1">
    <source>
        <dbReference type="ARBA" id="ARBA00010996"/>
    </source>
</evidence>
<evidence type="ECO:0000313" key="7">
    <source>
        <dbReference type="EMBL" id="RUL87194.1"/>
    </source>
</evidence>
<keyword evidence="5" id="KW-0812">Transmembrane</keyword>
<feature type="binding site" evidence="3">
    <location>
        <position position="78"/>
    </location>
    <ligand>
        <name>Cu cation</name>
        <dbReference type="ChEBI" id="CHEBI:23378"/>
    </ligand>
</feature>
<dbReference type="PANTHER" id="PTHR37692">
    <property type="entry name" value="HYPOTHETICAL MEMBRANE SPANNING PROTEIN"/>
    <property type="match status" value="1"/>
</dbReference>
<feature type="transmembrane region" description="Helical" evidence="5">
    <location>
        <begin position="218"/>
        <end position="238"/>
    </location>
</feature>
<keyword evidence="8" id="KW-1185">Reference proteome</keyword>
<reference evidence="7 8" key="1">
    <citation type="submission" date="2018-12" db="EMBL/GenBank/DDBJ databases">
        <authorList>
            <person name="Toschakov S.V."/>
        </authorList>
    </citation>
    <scope>NUCLEOTIDE SEQUENCE [LARGE SCALE GENOMIC DNA]</scope>
    <source>
        <strain evidence="7 8">GM2012</strain>
    </source>
</reference>
<dbReference type="Proteomes" id="UP000280296">
    <property type="component" value="Unassembled WGS sequence"/>
</dbReference>
<accession>A0A432MIJ5</accession>
<name>A0A432MIJ5_9BACT</name>
<feature type="binding site" evidence="3">
    <location>
        <position position="82"/>
    </location>
    <ligand>
        <name>Cu cation</name>
        <dbReference type="ChEBI" id="CHEBI:23378"/>
    </ligand>
</feature>
<feature type="transmembrane region" description="Helical" evidence="5">
    <location>
        <begin position="287"/>
        <end position="309"/>
    </location>
</feature>
<keyword evidence="4" id="KW-1015">Disulfide bond</keyword>
<dbReference type="RefSeq" id="WP_126725890.1">
    <property type="nucleotide sequence ID" value="NZ_RYZH01000024.1"/>
</dbReference>
<evidence type="ECO:0000256" key="5">
    <source>
        <dbReference type="SAM" id="Phobius"/>
    </source>
</evidence>
<evidence type="ECO:0000256" key="2">
    <source>
        <dbReference type="ARBA" id="ARBA00023008"/>
    </source>
</evidence>
<evidence type="ECO:0000259" key="6">
    <source>
        <dbReference type="PROSITE" id="PS51352"/>
    </source>
</evidence>
<dbReference type="PANTHER" id="PTHR37692:SF1">
    <property type="entry name" value="DUF420 DOMAIN-CONTAINING PROTEIN"/>
    <property type="match status" value="1"/>
</dbReference>